<keyword evidence="2" id="KW-1185">Reference proteome</keyword>
<gene>
    <name evidence="1" type="ORF">GCM10010389_16190</name>
</gene>
<organism evidence="1 2">
    <name type="scientific">Streptomyces echinoruber</name>
    <dbReference type="NCBI Taxonomy" id="68898"/>
    <lineage>
        <taxon>Bacteria</taxon>
        <taxon>Bacillati</taxon>
        <taxon>Actinomycetota</taxon>
        <taxon>Actinomycetes</taxon>
        <taxon>Kitasatosporales</taxon>
        <taxon>Streptomycetaceae</taxon>
        <taxon>Streptomyces</taxon>
    </lineage>
</organism>
<dbReference type="AlphaFoldDB" id="A0A918QZ20"/>
<protein>
    <submittedName>
        <fullName evidence="1">Uncharacterized protein</fullName>
    </submittedName>
</protein>
<evidence type="ECO:0000313" key="2">
    <source>
        <dbReference type="Proteomes" id="UP000623010"/>
    </source>
</evidence>
<comment type="caution">
    <text evidence="1">The sequence shown here is derived from an EMBL/GenBank/DDBJ whole genome shotgun (WGS) entry which is preliminary data.</text>
</comment>
<dbReference type="Proteomes" id="UP000623010">
    <property type="component" value="Unassembled WGS sequence"/>
</dbReference>
<name>A0A918QZ20_9ACTN</name>
<proteinExistence type="predicted"/>
<reference evidence="1" key="1">
    <citation type="journal article" date="2014" name="Int. J. Syst. Evol. Microbiol.">
        <title>Complete genome sequence of Corynebacterium casei LMG S-19264T (=DSM 44701T), isolated from a smear-ripened cheese.</title>
        <authorList>
            <consortium name="US DOE Joint Genome Institute (JGI-PGF)"/>
            <person name="Walter F."/>
            <person name="Albersmeier A."/>
            <person name="Kalinowski J."/>
            <person name="Ruckert C."/>
        </authorList>
    </citation>
    <scope>NUCLEOTIDE SEQUENCE</scope>
    <source>
        <strain evidence="1">JCM 5016</strain>
    </source>
</reference>
<dbReference type="EMBL" id="BMWH01000004">
    <property type="protein sequence ID" value="GGZ79335.1"/>
    <property type="molecule type" value="Genomic_DNA"/>
</dbReference>
<sequence length="95" mass="9693">MCAWPPFRPGQGAPPRRRTAFRLCAGARPPAGTPPIGFGHAGACGFARPGGAASPGGGLIPYSPDAGAPAATQHGIRRVSSGCHLHRAKQEEDIE</sequence>
<accession>A0A918QZ20</accession>
<evidence type="ECO:0000313" key="1">
    <source>
        <dbReference type="EMBL" id="GGZ79335.1"/>
    </source>
</evidence>
<reference evidence="1" key="2">
    <citation type="submission" date="2020-09" db="EMBL/GenBank/DDBJ databases">
        <authorList>
            <person name="Sun Q."/>
            <person name="Ohkuma M."/>
        </authorList>
    </citation>
    <scope>NUCLEOTIDE SEQUENCE</scope>
    <source>
        <strain evidence="1">JCM 5016</strain>
    </source>
</reference>